<dbReference type="AlphaFoldDB" id="A0AAD5YA63"/>
<protein>
    <recommendedName>
        <fullName evidence="3">Phosphoglycerate mutase family protein</fullName>
    </recommendedName>
</protein>
<evidence type="ECO:0000313" key="2">
    <source>
        <dbReference type="Proteomes" id="UP001210925"/>
    </source>
</evidence>
<reference evidence="1" key="1">
    <citation type="submission" date="2020-05" db="EMBL/GenBank/DDBJ databases">
        <title>Phylogenomic resolution of chytrid fungi.</title>
        <authorList>
            <person name="Stajich J.E."/>
            <person name="Amses K."/>
            <person name="Simmons R."/>
            <person name="Seto K."/>
            <person name="Myers J."/>
            <person name="Bonds A."/>
            <person name="Quandt C.A."/>
            <person name="Barry K."/>
            <person name="Liu P."/>
            <person name="Grigoriev I."/>
            <person name="Longcore J.E."/>
            <person name="James T.Y."/>
        </authorList>
    </citation>
    <scope>NUCLEOTIDE SEQUENCE</scope>
    <source>
        <strain evidence="1">PLAUS21</strain>
    </source>
</reference>
<proteinExistence type="predicted"/>
<dbReference type="Proteomes" id="UP001210925">
    <property type="component" value="Unassembled WGS sequence"/>
</dbReference>
<accession>A0AAD5YA63</accession>
<gene>
    <name evidence="1" type="ORF">HK103_000571</name>
</gene>
<keyword evidence="2" id="KW-1185">Reference proteome</keyword>
<sequence>MKFISLLLGAVAAQTIYFIRHGEQDANSGEDLSAQVFAGKKQKYPSPDTLIAQNPADHSHRAVETITPLSHVLNIPIQDQCDRDDITCATNLINSNIQKGSKIVLVAWEHGQLGSIAANFVSGPAPVYPGSHYDLIWEVDYKSQSYQIKREVCKFQ</sequence>
<evidence type="ECO:0000313" key="1">
    <source>
        <dbReference type="EMBL" id="KAJ3260429.1"/>
    </source>
</evidence>
<organism evidence="1 2">
    <name type="scientific">Boothiomyces macroporosus</name>
    <dbReference type="NCBI Taxonomy" id="261099"/>
    <lineage>
        <taxon>Eukaryota</taxon>
        <taxon>Fungi</taxon>
        <taxon>Fungi incertae sedis</taxon>
        <taxon>Chytridiomycota</taxon>
        <taxon>Chytridiomycota incertae sedis</taxon>
        <taxon>Chytridiomycetes</taxon>
        <taxon>Rhizophydiales</taxon>
        <taxon>Terramycetaceae</taxon>
        <taxon>Boothiomyces</taxon>
    </lineage>
</organism>
<evidence type="ECO:0008006" key="3">
    <source>
        <dbReference type="Google" id="ProtNLM"/>
    </source>
</evidence>
<dbReference type="EMBL" id="JADGKB010000011">
    <property type="protein sequence ID" value="KAJ3260429.1"/>
    <property type="molecule type" value="Genomic_DNA"/>
</dbReference>
<comment type="caution">
    <text evidence="1">The sequence shown here is derived from an EMBL/GenBank/DDBJ whole genome shotgun (WGS) entry which is preliminary data.</text>
</comment>
<name>A0AAD5YA63_9FUNG</name>